<dbReference type="WormBase" id="C33G8.7">
    <property type="protein sequence ID" value="CE42326"/>
    <property type="gene ID" value="WBGene00016364"/>
    <property type="gene designation" value="nhr-161"/>
</dbReference>
<dbReference type="KEGG" id="cel:CELE_C33G8.7"/>
<evidence type="ECO:0000259" key="10">
    <source>
        <dbReference type="PROSITE" id="PS51843"/>
    </source>
</evidence>
<dbReference type="InterPro" id="IPR013088">
    <property type="entry name" value="Znf_NHR/GATA"/>
</dbReference>
<dbReference type="EMBL" id="BX284605">
    <property type="protein sequence ID" value="CCD66536.1"/>
    <property type="molecule type" value="Genomic_DNA"/>
</dbReference>
<keyword evidence="3" id="KW-0862">Zinc</keyword>
<keyword evidence="4" id="KW-0805">Transcription regulation</keyword>
<dbReference type="InterPro" id="IPR000536">
    <property type="entry name" value="Nucl_hrmn_rcpt_lig-bd"/>
</dbReference>
<evidence type="ECO:0000256" key="3">
    <source>
        <dbReference type="ARBA" id="ARBA00022833"/>
    </source>
</evidence>
<dbReference type="CTD" id="183178"/>
<dbReference type="SMR" id="Q18391"/>
<evidence type="ECO:0000313" key="13">
    <source>
        <dbReference type="WormBase" id="C33G8.7"/>
    </source>
</evidence>
<feature type="domain" description="NR LBD" evidence="10">
    <location>
        <begin position="91"/>
        <end position="336"/>
    </location>
</feature>
<feature type="domain" description="Nuclear receptor" evidence="9">
    <location>
        <begin position="1"/>
        <end position="69"/>
    </location>
</feature>
<keyword evidence="8" id="KW-0539">Nucleus</keyword>
<evidence type="ECO:0000259" key="9">
    <source>
        <dbReference type="PROSITE" id="PS51030"/>
    </source>
</evidence>
<keyword evidence="2" id="KW-0863">Zinc-finger</keyword>
<evidence type="ECO:0000256" key="7">
    <source>
        <dbReference type="ARBA" id="ARBA00023170"/>
    </source>
</evidence>
<keyword evidence="6" id="KW-0804">Transcription</keyword>
<keyword evidence="12" id="KW-1185">Reference proteome</keyword>
<dbReference type="InterPro" id="IPR001628">
    <property type="entry name" value="Znf_hrmn_rcpt"/>
</dbReference>
<dbReference type="InParanoid" id="Q18391"/>
<dbReference type="GO" id="GO:0008270">
    <property type="term" value="F:zinc ion binding"/>
    <property type="evidence" value="ECO:0007669"/>
    <property type="project" value="UniProtKB-KW"/>
</dbReference>
<dbReference type="Pfam" id="PF00104">
    <property type="entry name" value="Hormone_recep"/>
    <property type="match status" value="1"/>
</dbReference>
<dbReference type="SUPFAM" id="SSF48508">
    <property type="entry name" value="Nuclear receptor ligand-binding domain"/>
    <property type="match status" value="1"/>
</dbReference>
<name>Q18391_CAEEL</name>
<evidence type="ECO:0000313" key="12">
    <source>
        <dbReference type="Proteomes" id="UP000001940"/>
    </source>
</evidence>
<dbReference type="PaxDb" id="6239-C33G8.7"/>
<protein>
    <submittedName>
        <fullName evidence="11">Nuclear Hormone Receptor family</fullName>
    </submittedName>
</protein>
<dbReference type="OMA" id="FEPYWNS"/>
<dbReference type="InterPro" id="IPR035500">
    <property type="entry name" value="NHR-like_dom_sf"/>
</dbReference>
<keyword evidence="5" id="KW-0238">DNA-binding</keyword>
<dbReference type="Bgee" id="WBGene00016364">
    <property type="expression patterns" value="Expressed in embryo and 3 other cell types or tissues"/>
</dbReference>
<dbReference type="Gene3D" id="3.30.50.10">
    <property type="entry name" value="Erythroid Transcription Factor GATA-1, subunit A"/>
    <property type="match status" value="1"/>
</dbReference>
<evidence type="ECO:0000256" key="4">
    <source>
        <dbReference type="ARBA" id="ARBA00023015"/>
    </source>
</evidence>
<keyword evidence="7 11" id="KW-0675">Receptor</keyword>
<dbReference type="OrthoDB" id="5810792at2759"/>
<dbReference type="AlphaFoldDB" id="Q18391"/>
<keyword evidence="1" id="KW-0479">Metal-binding</keyword>
<dbReference type="PROSITE" id="PS51843">
    <property type="entry name" value="NR_LBD"/>
    <property type="match status" value="1"/>
</dbReference>
<reference evidence="11 12" key="1">
    <citation type="journal article" date="1998" name="Science">
        <title>Genome sequence of the nematode C. elegans: a platform for investigating biology.</title>
        <authorList>
            <consortium name="The C. elegans sequencing consortium"/>
            <person name="Sulson J.E."/>
            <person name="Waterston R."/>
        </authorList>
    </citation>
    <scope>NUCLEOTIDE SEQUENCE [LARGE SCALE GENOMIC DNA]</scope>
    <source>
        <strain evidence="11 12">Bristol N2</strain>
    </source>
</reference>
<dbReference type="SUPFAM" id="SSF57716">
    <property type="entry name" value="Glucocorticoid receptor-like (DNA-binding domain)"/>
    <property type="match status" value="1"/>
</dbReference>
<evidence type="ECO:0000313" key="11">
    <source>
        <dbReference type="EMBL" id="CCD66536.1"/>
    </source>
</evidence>
<dbReference type="GO" id="GO:0003700">
    <property type="term" value="F:DNA-binding transcription factor activity"/>
    <property type="evidence" value="ECO:0007669"/>
    <property type="project" value="InterPro"/>
</dbReference>
<dbReference type="PhylomeDB" id="Q18391"/>
<dbReference type="STRING" id="6239.C33G8.7.2"/>
<dbReference type="PANTHER" id="PTHR46800">
    <property type="entry name" value="NUCLEAR HORMONE RECEPTOR FAMILY-RELATED-RELATED"/>
    <property type="match status" value="1"/>
</dbReference>
<dbReference type="SMART" id="SM00399">
    <property type="entry name" value="ZnF_C4"/>
    <property type="match status" value="1"/>
</dbReference>
<dbReference type="Gene3D" id="1.10.565.10">
    <property type="entry name" value="Retinoid X Receptor"/>
    <property type="match status" value="1"/>
</dbReference>
<dbReference type="Pfam" id="PF00105">
    <property type="entry name" value="zf-C4"/>
    <property type="match status" value="1"/>
</dbReference>
<dbReference type="GeneID" id="183178"/>
<evidence type="ECO:0000256" key="5">
    <source>
        <dbReference type="ARBA" id="ARBA00023125"/>
    </source>
</evidence>
<dbReference type="SMART" id="SM00430">
    <property type="entry name" value="HOLI"/>
    <property type="match status" value="1"/>
</dbReference>
<evidence type="ECO:0000256" key="1">
    <source>
        <dbReference type="ARBA" id="ARBA00022723"/>
    </source>
</evidence>
<evidence type="ECO:0000256" key="2">
    <source>
        <dbReference type="ARBA" id="ARBA00022771"/>
    </source>
</evidence>
<sequence>MLCKICDGPSTEYHFGCPSCRACAAFFRRYVNSPKQLTECNCETDRVPCRYCRMKLCLKAGMMISKVQQKRDNNPCRLSVSGLETTSIPLRNNDRIFTALENYRWLTKERKIVHKTSPAKKVNFYEYSSIAIIDSRIVWNLLERTFLELKVLDDIDKFNLFSNFYPKWTLFESAITALQKSDVHTFFAPNGKPAQQISKFYKDCMTGLRMKDTEVLRIFEPYWNSYYSHVAYPLFELKFDQMEHMALLALMLMDPGYTNISDECVEMCHRFRKVIQMELKGYYLEKNSDPERILKVIEALLLMEKADQWFQEEVHMCGVYNVTVDDDFRRMVMTQRI</sequence>
<dbReference type="UCSC" id="C33G8.7">
    <property type="organism name" value="c. elegans"/>
</dbReference>
<accession>Q18391</accession>
<dbReference type="FunCoup" id="Q18391">
    <property type="interactions" value="3"/>
</dbReference>
<dbReference type="eggNOG" id="KOG3575">
    <property type="taxonomic scope" value="Eukaryota"/>
</dbReference>
<dbReference type="PROSITE" id="PS51030">
    <property type="entry name" value="NUCLEAR_REC_DBD_2"/>
    <property type="match status" value="1"/>
</dbReference>
<dbReference type="HOGENOM" id="CLU_007368_1_0_1"/>
<dbReference type="InterPro" id="IPR042936">
    <property type="entry name" value="Nhr-150"/>
</dbReference>
<proteinExistence type="predicted"/>
<organism evidence="11 12">
    <name type="scientific">Caenorhabditis elegans</name>
    <dbReference type="NCBI Taxonomy" id="6239"/>
    <lineage>
        <taxon>Eukaryota</taxon>
        <taxon>Metazoa</taxon>
        <taxon>Ecdysozoa</taxon>
        <taxon>Nematoda</taxon>
        <taxon>Chromadorea</taxon>
        <taxon>Rhabditida</taxon>
        <taxon>Rhabditina</taxon>
        <taxon>Rhabditomorpha</taxon>
        <taxon>Rhabditoidea</taxon>
        <taxon>Rhabditidae</taxon>
        <taxon>Peloderinae</taxon>
        <taxon>Caenorhabditis</taxon>
    </lineage>
</organism>
<evidence type="ECO:0000256" key="6">
    <source>
        <dbReference type="ARBA" id="ARBA00023163"/>
    </source>
</evidence>
<dbReference type="Proteomes" id="UP000001940">
    <property type="component" value="Chromosome V"/>
</dbReference>
<dbReference type="RefSeq" id="NP_504765.2">
    <property type="nucleotide sequence ID" value="NM_072364.5"/>
</dbReference>
<dbReference type="GO" id="GO:0045087">
    <property type="term" value="P:innate immune response"/>
    <property type="evidence" value="ECO:0000318"/>
    <property type="project" value="GO_Central"/>
</dbReference>
<dbReference type="AGR" id="WB:WBGene00016364"/>
<evidence type="ECO:0000256" key="8">
    <source>
        <dbReference type="ARBA" id="ARBA00023242"/>
    </source>
</evidence>
<gene>
    <name evidence="11 13" type="primary">nhr-161</name>
    <name evidence="13" type="ORF">C33G8.7</name>
    <name evidence="11" type="ORF">CELE_C33G8.7</name>
</gene>
<dbReference type="PANTHER" id="PTHR46800:SF1">
    <property type="entry name" value="NUCLEAR HORMONE RECEPTOR FAMILY"/>
    <property type="match status" value="1"/>
</dbReference>
<dbReference type="PRINTS" id="PR00047">
    <property type="entry name" value="STROIDFINGER"/>
</dbReference>
<dbReference type="GO" id="GO:0043565">
    <property type="term" value="F:sequence-specific DNA binding"/>
    <property type="evidence" value="ECO:0007669"/>
    <property type="project" value="InterPro"/>
</dbReference>